<protein>
    <recommendedName>
        <fullName evidence="5">DUF659 domain-containing protein</fullName>
    </recommendedName>
</protein>
<evidence type="ECO:0000313" key="1">
    <source>
        <dbReference type="EMBL" id="PKC05437.1"/>
    </source>
</evidence>
<evidence type="ECO:0000313" key="3">
    <source>
        <dbReference type="Proteomes" id="UP000232688"/>
    </source>
</evidence>
<dbReference type="VEuPathDB" id="FungiDB:RhiirFUN_006134"/>
<reference evidence="2 3" key="4">
    <citation type="submission" date="2017-10" db="EMBL/GenBank/DDBJ databases">
        <title>Genome analyses suggest a sexual origin of heterokaryosis in a supposedly ancient asexual fungus.</title>
        <authorList>
            <person name="Corradi N."/>
            <person name="Sedzielewska K."/>
            <person name="Noel J."/>
            <person name="Charron P."/>
            <person name="Farinelli L."/>
            <person name="Marton T."/>
            <person name="Kruger M."/>
            <person name="Pelin A."/>
            <person name="Brachmann A."/>
            <person name="Corradi N."/>
        </authorList>
    </citation>
    <scope>NUCLEOTIDE SEQUENCE [LARGE SCALE GENOMIC DNA]</scope>
    <source>
        <strain evidence="2 3">A1</strain>
    </source>
</reference>
<dbReference type="AlphaFoldDB" id="A0A2I1F9F3"/>
<dbReference type="OrthoDB" id="1300625at2759"/>
<comment type="caution">
    <text evidence="1">The sequence shown here is derived from an EMBL/GenBank/DDBJ whole genome shotgun (WGS) entry which is preliminary data.</text>
</comment>
<dbReference type="EMBL" id="LLXJ01000876">
    <property type="protein sequence ID" value="PKC05437.1"/>
    <property type="molecule type" value="Genomic_DNA"/>
</dbReference>
<organism evidence="1 4">
    <name type="scientific">Rhizophagus irregularis</name>
    <dbReference type="NCBI Taxonomy" id="588596"/>
    <lineage>
        <taxon>Eukaryota</taxon>
        <taxon>Fungi</taxon>
        <taxon>Fungi incertae sedis</taxon>
        <taxon>Mucoromycota</taxon>
        <taxon>Glomeromycotina</taxon>
        <taxon>Glomeromycetes</taxon>
        <taxon>Glomerales</taxon>
        <taxon>Glomeraceae</taxon>
        <taxon>Rhizophagus</taxon>
    </lineage>
</organism>
<proteinExistence type="predicted"/>
<gene>
    <name evidence="2" type="ORF">RhiirA1_457972</name>
    <name evidence="1" type="ORF">RhiirA5_420909</name>
</gene>
<dbReference type="EMBL" id="LLXH01000369">
    <property type="protein sequence ID" value="PKC67819.1"/>
    <property type="molecule type" value="Genomic_DNA"/>
</dbReference>
<evidence type="ECO:0008006" key="5">
    <source>
        <dbReference type="Google" id="ProtNLM"/>
    </source>
</evidence>
<reference evidence="1 4" key="1">
    <citation type="submission" date="2016-04" db="EMBL/GenBank/DDBJ databases">
        <title>Genome analyses suggest a sexual origin of heterokaryosis in a supposedly ancient asexual fungus.</title>
        <authorList>
            <person name="Ropars J."/>
            <person name="Sedzielewska K."/>
            <person name="Noel J."/>
            <person name="Charron P."/>
            <person name="Farinelli L."/>
            <person name="Marton T."/>
            <person name="Kruger M."/>
            <person name="Pelin A."/>
            <person name="Brachmann A."/>
            <person name="Corradi N."/>
        </authorList>
    </citation>
    <scope>NUCLEOTIDE SEQUENCE [LARGE SCALE GENOMIC DNA]</scope>
    <source>
        <strain evidence="1 4">A5</strain>
    </source>
</reference>
<name>A0A2I1F9F3_9GLOM</name>
<evidence type="ECO:0000313" key="2">
    <source>
        <dbReference type="EMBL" id="PKC67819.1"/>
    </source>
</evidence>
<dbReference type="Proteomes" id="UP000232688">
    <property type="component" value="Unassembled WGS sequence"/>
</dbReference>
<evidence type="ECO:0000313" key="4">
    <source>
        <dbReference type="Proteomes" id="UP000232722"/>
    </source>
</evidence>
<dbReference type="VEuPathDB" id="FungiDB:RhiirA1_457972"/>
<accession>A0A2I1F9F3</accession>
<dbReference type="Proteomes" id="UP000232722">
    <property type="component" value="Unassembled WGS sequence"/>
</dbReference>
<reference evidence="1 4" key="2">
    <citation type="submission" date="2017-09" db="EMBL/GenBank/DDBJ databases">
        <title>Extensive intraspecific genome diversity in a model arbuscular mycorrhizal fungus.</title>
        <authorList>
            <person name="Chen E.C."/>
            <person name="Morin E."/>
            <person name="Beaudet D."/>
            <person name="Noel J."/>
            <person name="Ndikumana S."/>
            <person name="Charron P."/>
            <person name="St-Onge C."/>
            <person name="Giorgi J."/>
            <person name="Grigoriev I.V."/>
            <person name="Roux C."/>
            <person name="Martin F.M."/>
            <person name="Corradi N."/>
        </authorList>
    </citation>
    <scope>NUCLEOTIDE SEQUENCE [LARGE SCALE GENOMIC DNA]</scope>
    <source>
        <strain evidence="1 4">A5</strain>
    </source>
</reference>
<reference evidence="2 3" key="3">
    <citation type="submission" date="2017-10" db="EMBL/GenBank/DDBJ databases">
        <title>Extensive intraspecific genome diversity in a model arbuscular mycorrhizal fungus.</title>
        <authorList>
            <person name="Chen E.C.H."/>
            <person name="Morin E."/>
            <person name="Baudet D."/>
            <person name="Noel J."/>
            <person name="Ndikumana S."/>
            <person name="Charron P."/>
            <person name="St-Onge C."/>
            <person name="Giorgi J."/>
            <person name="Grigoriev I.V."/>
            <person name="Roux C."/>
            <person name="Martin F.M."/>
            <person name="Corradi N."/>
        </authorList>
    </citation>
    <scope>NUCLEOTIDE SEQUENCE [LARGE SCALE GENOMIC DNA]</scope>
    <source>
        <strain evidence="2 3">A1</strain>
    </source>
</reference>
<sequence>MRISAIVSDNAINIHNARAMIHEKYPYIENIHCISHCINLVINNIVNHAFAIHPLFQINTLVSTFHNLHLTAAPLKKGIYAKIVKTAIIISRNLGFDLQEQNALCSQLKQYKDKEVPFDFKFATEYEEPINW</sequence>